<feature type="transmembrane region" description="Helical" evidence="1">
    <location>
        <begin position="166"/>
        <end position="187"/>
    </location>
</feature>
<feature type="transmembrane region" description="Helical" evidence="1">
    <location>
        <begin position="90"/>
        <end position="112"/>
    </location>
</feature>
<evidence type="ECO:0000313" key="2">
    <source>
        <dbReference type="EMBL" id="MER6267990.1"/>
    </source>
</evidence>
<organism evidence="2 3">
    <name type="scientific">Streptomyces sp. 900105755</name>
    <dbReference type="NCBI Taxonomy" id="3154389"/>
    <lineage>
        <taxon>Bacteria</taxon>
        <taxon>Bacillati</taxon>
        <taxon>Actinomycetota</taxon>
        <taxon>Actinomycetes</taxon>
        <taxon>Kitasatosporales</taxon>
        <taxon>Streptomycetaceae</taxon>
        <taxon>Streptomyces</taxon>
    </lineage>
</organism>
<gene>
    <name evidence="2" type="ORF">ABT211_11905</name>
</gene>
<accession>A0ABV1TD64</accession>
<comment type="caution">
    <text evidence="2">The sequence shown here is derived from an EMBL/GenBank/DDBJ whole genome shotgun (WGS) entry which is preliminary data.</text>
</comment>
<keyword evidence="1" id="KW-0812">Transmembrane</keyword>
<sequence>MSRRILTACASFGYLFIALFFAALLIAHWIPPMAPSWSAERVAAFYTDHANSIRTGLVVMLVGAVATAPFVAALSSLIRRIDARLEPLASIQLVCGAANVAAIFVPVLIFTATAYRPDRSPDITMALNDTAWIMLVMNAFPAIGQATVVGVAILADKRPTPLLPRWAAYLNFWMAFLFLPSILLTFFKTGPFAWNGVLSFWVAAGAFGVWFLVMTPLMVRAAKRVDDDRAPAVLEPAV</sequence>
<dbReference type="EMBL" id="JBEOZM010000004">
    <property type="protein sequence ID" value="MER6267990.1"/>
    <property type="molecule type" value="Genomic_DNA"/>
</dbReference>
<feature type="transmembrane region" description="Helical" evidence="1">
    <location>
        <begin position="57"/>
        <end position="78"/>
    </location>
</feature>
<evidence type="ECO:0000256" key="1">
    <source>
        <dbReference type="SAM" id="Phobius"/>
    </source>
</evidence>
<protein>
    <recommendedName>
        <fullName evidence="4">DUF4386 domain-containing protein</fullName>
    </recommendedName>
</protein>
<dbReference type="RefSeq" id="WP_351956633.1">
    <property type="nucleotide sequence ID" value="NZ_JBEOZM010000004.1"/>
</dbReference>
<keyword evidence="3" id="KW-1185">Reference proteome</keyword>
<evidence type="ECO:0000313" key="3">
    <source>
        <dbReference type="Proteomes" id="UP001490365"/>
    </source>
</evidence>
<keyword evidence="1" id="KW-1133">Transmembrane helix</keyword>
<dbReference type="Proteomes" id="UP001490365">
    <property type="component" value="Unassembled WGS sequence"/>
</dbReference>
<proteinExistence type="predicted"/>
<feature type="transmembrane region" description="Helical" evidence="1">
    <location>
        <begin position="193"/>
        <end position="214"/>
    </location>
</feature>
<evidence type="ECO:0008006" key="4">
    <source>
        <dbReference type="Google" id="ProtNLM"/>
    </source>
</evidence>
<feature type="transmembrane region" description="Helical" evidence="1">
    <location>
        <begin position="132"/>
        <end position="154"/>
    </location>
</feature>
<reference evidence="2 3" key="1">
    <citation type="submission" date="2024-06" db="EMBL/GenBank/DDBJ databases">
        <title>The Natural Products Discovery Center: Release of the First 8490 Sequenced Strains for Exploring Actinobacteria Biosynthetic Diversity.</title>
        <authorList>
            <person name="Kalkreuter E."/>
            <person name="Kautsar S.A."/>
            <person name="Yang D."/>
            <person name="Bader C.D."/>
            <person name="Teijaro C.N."/>
            <person name="Fluegel L."/>
            <person name="Davis C.M."/>
            <person name="Simpson J.R."/>
            <person name="Lauterbach L."/>
            <person name="Steele A.D."/>
            <person name="Gui C."/>
            <person name="Meng S."/>
            <person name="Li G."/>
            <person name="Viehrig K."/>
            <person name="Ye F."/>
            <person name="Su P."/>
            <person name="Kiefer A.F."/>
            <person name="Nichols A."/>
            <person name="Cepeda A.J."/>
            <person name="Yan W."/>
            <person name="Fan B."/>
            <person name="Jiang Y."/>
            <person name="Adhikari A."/>
            <person name="Zheng C.-J."/>
            <person name="Schuster L."/>
            <person name="Cowan T.M."/>
            <person name="Smanski M.J."/>
            <person name="Chevrette M.G."/>
            <person name="De Carvalho L.P.S."/>
            <person name="Shen B."/>
        </authorList>
    </citation>
    <scope>NUCLEOTIDE SEQUENCE [LARGE SCALE GENOMIC DNA]</scope>
    <source>
        <strain evidence="2 3">NPDC001694</strain>
    </source>
</reference>
<keyword evidence="1" id="KW-0472">Membrane</keyword>
<feature type="transmembrane region" description="Helical" evidence="1">
    <location>
        <begin position="12"/>
        <end position="30"/>
    </location>
</feature>
<name>A0ABV1TD64_9ACTN</name>